<dbReference type="Pfam" id="PF12697">
    <property type="entry name" value="Abhydrolase_6"/>
    <property type="match status" value="1"/>
</dbReference>
<comment type="caution">
    <text evidence="2">The sequence shown here is derived from an EMBL/GenBank/DDBJ whole genome shotgun (WGS) entry which is preliminary data.</text>
</comment>
<dbReference type="EMBL" id="JAAGMR010000282">
    <property type="protein sequence ID" value="NEB94885.1"/>
    <property type="molecule type" value="Genomic_DNA"/>
</dbReference>
<reference evidence="2 3" key="1">
    <citation type="submission" date="2020-01" db="EMBL/GenBank/DDBJ databases">
        <title>Insect and environment-associated Actinomycetes.</title>
        <authorList>
            <person name="Currrie C."/>
            <person name="Chevrette M."/>
            <person name="Carlson C."/>
            <person name="Stubbendieck R."/>
            <person name="Wendt-Pienkowski E."/>
        </authorList>
    </citation>
    <scope>NUCLEOTIDE SEQUENCE [LARGE SCALE GENOMIC DNA]</scope>
    <source>
        <strain evidence="2 3">SID7754</strain>
    </source>
</reference>
<evidence type="ECO:0000259" key="1">
    <source>
        <dbReference type="Pfam" id="PF12697"/>
    </source>
</evidence>
<dbReference type="AlphaFoldDB" id="A0A7K3QYI1"/>
<accession>A0A7K3QYI1</accession>
<evidence type="ECO:0000313" key="3">
    <source>
        <dbReference type="Proteomes" id="UP000470520"/>
    </source>
</evidence>
<dbReference type="RefSeq" id="WP_164192855.1">
    <property type="nucleotide sequence ID" value="NZ_JAAGMR010000282.1"/>
</dbReference>
<name>A0A7K3QYI1_9ACTN</name>
<dbReference type="SUPFAM" id="SSF53474">
    <property type="entry name" value="alpha/beta-Hydrolases"/>
    <property type="match status" value="1"/>
</dbReference>
<sequence>MTSASPALTAQSTSRFVQTKRFRIHYHEAGQGHPIVLLHGSGPGATGWSNFRPNIEALSSGHRVLAVDMPGWGESDTQTAETGRDHVDALIDFLDEAGVDRAALVGNSMGGMTAISTAIHHPDRVSHLVTMGAPSPGPNLFSAGNGPSEGLKVLIEAYQEPTAENMKRLVRIMCFDPAMATDELAALRSAAATAHPEHLRSFLEGAQVTPDESPMAAFFGLTSRLAGIKAPTMAIHGRDDRVVHFENSLRLTTVVPDSRLVLLNRCGHWAQIEHAAEFNRLVASFVGTV</sequence>
<protein>
    <submittedName>
        <fullName evidence="2">Alpha/beta fold hydrolase</fullName>
    </submittedName>
</protein>
<dbReference type="InterPro" id="IPR000073">
    <property type="entry name" value="AB_hydrolase_1"/>
</dbReference>
<dbReference type="PRINTS" id="PR00412">
    <property type="entry name" value="EPOXHYDRLASE"/>
</dbReference>
<organism evidence="2 3">
    <name type="scientific">Streptomyces bauhiniae</name>
    <dbReference type="NCBI Taxonomy" id="2340725"/>
    <lineage>
        <taxon>Bacteria</taxon>
        <taxon>Bacillati</taxon>
        <taxon>Actinomycetota</taxon>
        <taxon>Actinomycetes</taxon>
        <taxon>Kitasatosporales</taxon>
        <taxon>Streptomycetaceae</taxon>
        <taxon>Streptomyces</taxon>
    </lineage>
</organism>
<feature type="domain" description="AB hydrolase-1" evidence="1">
    <location>
        <begin position="35"/>
        <end position="280"/>
    </location>
</feature>
<proteinExistence type="predicted"/>
<dbReference type="Proteomes" id="UP000470520">
    <property type="component" value="Unassembled WGS sequence"/>
</dbReference>
<dbReference type="GO" id="GO:0016787">
    <property type="term" value="F:hydrolase activity"/>
    <property type="evidence" value="ECO:0007669"/>
    <property type="project" value="UniProtKB-KW"/>
</dbReference>
<gene>
    <name evidence="2" type="ORF">G3I21_24920</name>
</gene>
<dbReference type="PANTHER" id="PTHR43689">
    <property type="entry name" value="HYDROLASE"/>
    <property type="match status" value="1"/>
</dbReference>
<dbReference type="PANTHER" id="PTHR43689:SF8">
    <property type="entry name" value="ALPHA_BETA-HYDROLASES SUPERFAMILY PROTEIN"/>
    <property type="match status" value="1"/>
</dbReference>
<keyword evidence="2" id="KW-0378">Hydrolase</keyword>
<evidence type="ECO:0000313" key="2">
    <source>
        <dbReference type="EMBL" id="NEB94885.1"/>
    </source>
</evidence>
<dbReference type="InterPro" id="IPR000639">
    <property type="entry name" value="Epox_hydrolase-like"/>
</dbReference>
<dbReference type="InterPro" id="IPR029058">
    <property type="entry name" value="AB_hydrolase_fold"/>
</dbReference>
<dbReference type="Gene3D" id="3.40.50.1820">
    <property type="entry name" value="alpha/beta hydrolase"/>
    <property type="match status" value="1"/>
</dbReference>
<dbReference type="PRINTS" id="PR00111">
    <property type="entry name" value="ABHYDROLASE"/>
</dbReference>